<proteinExistence type="predicted"/>
<keyword evidence="1" id="KW-1133">Transmembrane helix</keyword>
<dbReference type="Proteomes" id="UP000195521">
    <property type="component" value="Unassembled WGS sequence"/>
</dbReference>
<dbReference type="EMBL" id="BDQF01000073">
    <property type="protein sequence ID" value="GAW84036.1"/>
    <property type="molecule type" value="Genomic_DNA"/>
</dbReference>
<feature type="transmembrane region" description="Helical" evidence="1">
    <location>
        <begin position="284"/>
        <end position="301"/>
    </location>
</feature>
<dbReference type="GeneID" id="39744844"/>
<sequence>MIFFNEESRKQFDELAVYYGLDLTSENFYDKIENAKNLSEFYDRCKSLSNTKYGMGVRNTCLKLLKYLKSNAEYLDKSDTYDICELLNYWLATKLSIFVGYKGDSYVKDAFADIAYIWNDFTLNELKKAYQEACNPLISILGLRDWRERKDVYEYYVNYKYLKGMSKIKKSHRGFCSYIRNKASPYNYFDRRCKSDETHFCTEFQTKYKECDPNKLLIEFECELEMEKKRLLEEHQRIELHKIAPTEETISKHETPHSGLSLEGTQTVNVLQSTYNSFIPLKKGVGILLGISAICMIYGFLHKVNRRPINLYKLYIFFTPIGSWIRNRFSNKKYTRSNINYEFNSVYNYAQNLRNPYYNIRDVHNIGYHTG</sequence>
<accession>A0A1Y1JN64</accession>
<dbReference type="Pfam" id="PF05795">
    <property type="entry name" value="Plasmodium_Vir"/>
    <property type="match status" value="1"/>
</dbReference>
<organism evidence="2 3">
    <name type="scientific">Plasmodium gonderi</name>
    <dbReference type="NCBI Taxonomy" id="77519"/>
    <lineage>
        <taxon>Eukaryota</taxon>
        <taxon>Sar</taxon>
        <taxon>Alveolata</taxon>
        <taxon>Apicomplexa</taxon>
        <taxon>Aconoidasida</taxon>
        <taxon>Haemosporida</taxon>
        <taxon>Plasmodiidae</taxon>
        <taxon>Plasmodium</taxon>
        <taxon>Plasmodium (Plasmodium)</taxon>
    </lineage>
</organism>
<gene>
    <name evidence="2" type="ORF">PGO_000720</name>
</gene>
<keyword evidence="3" id="KW-1185">Reference proteome</keyword>
<dbReference type="InterPro" id="IPR008780">
    <property type="entry name" value="Plasmodium_Vir"/>
</dbReference>
<keyword evidence="1" id="KW-0812">Transmembrane</keyword>
<evidence type="ECO:0000313" key="2">
    <source>
        <dbReference type="EMBL" id="GAW84036.1"/>
    </source>
</evidence>
<dbReference type="RefSeq" id="XP_028546625.1">
    <property type="nucleotide sequence ID" value="XM_028690824.1"/>
</dbReference>
<evidence type="ECO:0000313" key="3">
    <source>
        <dbReference type="Proteomes" id="UP000195521"/>
    </source>
</evidence>
<reference evidence="3" key="1">
    <citation type="submission" date="2017-04" db="EMBL/GenBank/DDBJ databases">
        <title>Plasmodium gonderi genome.</title>
        <authorList>
            <person name="Arisue N."/>
            <person name="Honma H."/>
            <person name="Kawai S."/>
            <person name="Tougan T."/>
            <person name="Tanabe K."/>
            <person name="Horii T."/>
        </authorList>
    </citation>
    <scope>NUCLEOTIDE SEQUENCE [LARGE SCALE GENOMIC DNA]</scope>
    <source>
        <strain evidence="3">ATCC 30045</strain>
    </source>
</reference>
<keyword evidence="1" id="KW-0472">Membrane</keyword>
<name>A0A1Y1JN64_PLAGO</name>
<protein>
    <submittedName>
        <fullName evidence="2">Variable surface protein</fullName>
    </submittedName>
</protein>
<dbReference type="OrthoDB" id="387362at2759"/>
<evidence type="ECO:0000256" key="1">
    <source>
        <dbReference type="SAM" id="Phobius"/>
    </source>
</evidence>
<comment type="caution">
    <text evidence="2">The sequence shown here is derived from an EMBL/GenBank/DDBJ whole genome shotgun (WGS) entry which is preliminary data.</text>
</comment>
<dbReference type="AlphaFoldDB" id="A0A1Y1JN64"/>